<reference evidence="6 7" key="1">
    <citation type="submission" date="2017-03" db="EMBL/GenBank/DDBJ databases">
        <title>Genome Survey of Euroglyphus maynei.</title>
        <authorList>
            <person name="Arlian L.G."/>
            <person name="Morgan M.S."/>
            <person name="Rider S.D."/>
        </authorList>
    </citation>
    <scope>NUCLEOTIDE SEQUENCE [LARGE SCALE GENOMIC DNA]</scope>
    <source>
        <strain evidence="6">Arlian Lab</strain>
        <tissue evidence="6">Whole body</tissue>
    </source>
</reference>
<evidence type="ECO:0000256" key="3">
    <source>
        <dbReference type="RuleBase" id="RU000411"/>
    </source>
</evidence>
<evidence type="ECO:0000256" key="4">
    <source>
        <dbReference type="SAM" id="SignalP"/>
    </source>
</evidence>
<dbReference type="InterPro" id="IPR042185">
    <property type="entry name" value="Serpin_sf_2"/>
</dbReference>
<dbReference type="InterPro" id="IPR023795">
    <property type="entry name" value="Serpin_CS"/>
</dbReference>
<evidence type="ECO:0000256" key="2">
    <source>
        <dbReference type="ARBA" id="ARBA00022900"/>
    </source>
</evidence>
<dbReference type="InterPro" id="IPR000215">
    <property type="entry name" value="Serpin_fam"/>
</dbReference>
<protein>
    <submittedName>
        <fullName evidence="6">Group 27 mite allergen-like protein (Serpin-like)</fullName>
    </submittedName>
</protein>
<dbReference type="GO" id="GO:0004867">
    <property type="term" value="F:serine-type endopeptidase inhibitor activity"/>
    <property type="evidence" value="ECO:0007669"/>
    <property type="project" value="UniProtKB-KW"/>
</dbReference>
<name>A0A1Y3BC47_EURMA</name>
<dbReference type="PANTHER" id="PTHR11461">
    <property type="entry name" value="SERINE PROTEASE INHIBITOR, SERPIN"/>
    <property type="match status" value="1"/>
</dbReference>
<gene>
    <name evidence="6" type="ORF">BLA29_004510</name>
</gene>
<dbReference type="Gene3D" id="2.30.39.10">
    <property type="entry name" value="Alpha-1-antitrypsin, domain 1"/>
    <property type="match status" value="1"/>
</dbReference>
<comment type="similarity">
    <text evidence="3">Belongs to the serpin family.</text>
</comment>
<dbReference type="InterPro" id="IPR042178">
    <property type="entry name" value="Serpin_sf_1"/>
</dbReference>
<comment type="caution">
    <text evidence="6">The sequence shown here is derived from an EMBL/GenBank/DDBJ whole genome shotgun (WGS) entry which is preliminary data.</text>
</comment>
<organism evidence="6 7">
    <name type="scientific">Euroglyphus maynei</name>
    <name type="common">Mayne's house dust mite</name>
    <dbReference type="NCBI Taxonomy" id="6958"/>
    <lineage>
        <taxon>Eukaryota</taxon>
        <taxon>Metazoa</taxon>
        <taxon>Ecdysozoa</taxon>
        <taxon>Arthropoda</taxon>
        <taxon>Chelicerata</taxon>
        <taxon>Arachnida</taxon>
        <taxon>Acari</taxon>
        <taxon>Acariformes</taxon>
        <taxon>Sarcoptiformes</taxon>
        <taxon>Astigmata</taxon>
        <taxon>Psoroptidia</taxon>
        <taxon>Analgoidea</taxon>
        <taxon>Pyroglyphidae</taxon>
        <taxon>Pyroglyphinae</taxon>
        <taxon>Euroglyphus</taxon>
    </lineage>
</organism>
<dbReference type="AlphaFoldDB" id="A0A1Y3BC47"/>
<feature type="signal peptide" evidence="4">
    <location>
        <begin position="1"/>
        <end position="21"/>
    </location>
</feature>
<keyword evidence="4" id="KW-0732">Signal</keyword>
<dbReference type="PROSITE" id="PS00284">
    <property type="entry name" value="SERPIN"/>
    <property type="match status" value="1"/>
</dbReference>
<keyword evidence="2" id="KW-0722">Serine protease inhibitor</keyword>
<evidence type="ECO:0000313" key="6">
    <source>
        <dbReference type="EMBL" id="OTF77767.1"/>
    </source>
</evidence>
<evidence type="ECO:0000313" key="7">
    <source>
        <dbReference type="Proteomes" id="UP000194236"/>
    </source>
</evidence>
<accession>A0A1Y3BC47</accession>
<dbReference type="OrthoDB" id="9440847at2759"/>
<dbReference type="SUPFAM" id="SSF56574">
    <property type="entry name" value="Serpins"/>
    <property type="match status" value="1"/>
</dbReference>
<dbReference type="GO" id="GO:0005615">
    <property type="term" value="C:extracellular space"/>
    <property type="evidence" value="ECO:0007669"/>
    <property type="project" value="InterPro"/>
</dbReference>
<evidence type="ECO:0000256" key="1">
    <source>
        <dbReference type="ARBA" id="ARBA00022690"/>
    </source>
</evidence>
<dbReference type="Proteomes" id="UP000194236">
    <property type="component" value="Unassembled WGS sequence"/>
</dbReference>
<dbReference type="CDD" id="cd19594">
    <property type="entry name" value="serpin_crustaceans_chelicerates_insects"/>
    <property type="match status" value="1"/>
</dbReference>
<dbReference type="Pfam" id="PF00079">
    <property type="entry name" value="Serpin"/>
    <property type="match status" value="1"/>
</dbReference>
<feature type="domain" description="Serpin" evidence="5">
    <location>
        <begin position="86"/>
        <end position="476"/>
    </location>
</feature>
<sequence>MAIVKIFSTLLLLISVCKVFGNPSVFGHPNVIASPTIDSGGSVNLKKLLGAEDVNQCFHETNQTQMLSNIDDVSRIMLDGAKFFAIRLFKTLNLFEPKHTSKGIIFSPASIWSTMIIAYLGSEGETAQELSDRLKLKNLSKSSVALAYRSIKWWKDLKMNANNHHNNKKADHSSKTSVSSANKLYIDESITLNDCFERIFHDEIESKPFSSHPDQCVAEINGWVNDQTKGKINDLIVPGTITPMTKIMMVNAIYFKSFWAQQFDSSRTKRLLFHVNNYEQLEVDMMRMDSASVMFGLSETLGVTAIEIPYSNPDYSMLIMLPDQSRSLDRLIRDLSLSKLQQLLDQMYDDEAMIMIPRFQAEQEFELAGALFSMGIKKLFDPRYANLALIFADMNNKDNQTSSSSPNKIALDSVVHKSFIAVNEEGTEAAAATAMIFARSGRPAFPTEFIANRPFLYMIRDVSTNMILFLGTVRRPSPSSSSSS</sequence>
<feature type="chain" id="PRO_5012056543" evidence="4">
    <location>
        <begin position="22"/>
        <end position="484"/>
    </location>
</feature>
<dbReference type="Gene3D" id="3.30.497.10">
    <property type="entry name" value="Antithrombin, subunit I, domain 2"/>
    <property type="match status" value="1"/>
</dbReference>
<dbReference type="PANTHER" id="PTHR11461:SF278">
    <property type="entry name" value="SERINE PROTEASE INHIBITOR 88EA"/>
    <property type="match status" value="1"/>
</dbReference>
<evidence type="ECO:0000259" key="5">
    <source>
        <dbReference type="SMART" id="SM00093"/>
    </source>
</evidence>
<proteinExistence type="inferred from homology"/>
<dbReference type="EMBL" id="MUJZ01031007">
    <property type="protein sequence ID" value="OTF77767.1"/>
    <property type="molecule type" value="Genomic_DNA"/>
</dbReference>
<dbReference type="InterPro" id="IPR036186">
    <property type="entry name" value="Serpin_sf"/>
</dbReference>
<dbReference type="SMART" id="SM00093">
    <property type="entry name" value="SERPIN"/>
    <property type="match status" value="1"/>
</dbReference>
<keyword evidence="1" id="KW-0646">Protease inhibitor</keyword>
<dbReference type="InterPro" id="IPR023796">
    <property type="entry name" value="Serpin_dom"/>
</dbReference>
<keyword evidence="7" id="KW-1185">Reference proteome</keyword>